<feature type="compositionally biased region" description="Basic residues" evidence="8">
    <location>
        <begin position="429"/>
        <end position="438"/>
    </location>
</feature>
<feature type="region of interest" description="Disordered" evidence="8">
    <location>
        <begin position="426"/>
        <end position="446"/>
    </location>
</feature>
<dbReference type="SMART" id="SM01330">
    <property type="entry name" value="Frizzled"/>
    <property type="match status" value="1"/>
</dbReference>
<keyword evidence="6 9" id="KW-0472">Membrane</keyword>
<evidence type="ECO:0000256" key="3">
    <source>
        <dbReference type="ARBA" id="ARBA00022473"/>
    </source>
</evidence>
<proteinExistence type="inferred from homology"/>
<keyword evidence="7" id="KW-0675">Receptor</keyword>
<dbReference type="Proteomes" id="UP000593567">
    <property type="component" value="Unassembled WGS sequence"/>
</dbReference>
<evidence type="ECO:0000256" key="9">
    <source>
        <dbReference type="SAM" id="Phobius"/>
    </source>
</evidence>
<dbReference type="GO" id="GO:0007417">
    <property type="term" value="P:central nervous system development"/>
    <property type="evidence" value="ECO:0007669"/>
    <property type="project" value="TreeGrafter"/>
</dbReference>
<feature type="compositionally biased region" description="Basic residues" evidence="8">
    <location>
        <begin position="561"/>
        <end position="573"/>
    </location>
</feature>
<feature type="transmembrane region" description="Helical" evidence="9">
    <location>
        <begin position="36"/>
        <end position="54"/>
    </location>
</feature>
<reference evidence="11" key="1">
    <citation type="submission" date="2020-06" db="EMBL/GenBank/DDBJ databases">
        <title>Draft genome of Bugula neritina, a colonial animal packing powerful symbionts and potential medicines.</title>
        <authorList>
            <person name="Rayko M."/>
        </authorList>
    </citation>
    <scope>NUCLEOTIDE SEQUENCE [LARGE SCALE GENOMIC DNA]</scope>
    <source>
        <strain evidence="11">Kwan_BN1</strain>
    </source>
</reference>
<dbReference type="GO" id="GO:0005113">
    <property type="term" value="F:patched binding"/>
    <property type="evidence" value="ECO:0007669"/>
    <property type="project" value="TreeGrafter"/>
</dbReference>
<dbReference type="PROSITE" id="PS50261">
    <property type="entry name" value="G_PROTEIN_RECEP_F2_4"/>
    <property type="match status" value="1"/>
</dbReference>
<dbReference type="InterPro" id="IPR000539">
    <property type="entry name" value="Frizzled/Smoothened_7TM"/>
</dbReference>
<feature type="transmembrane region" description="Helical" evidence="9">
    <location>
        <begin position="280"/>
        <end position="299"/>
    </location>
</feature>
<dbReference type="EMBL" id="VXIV02002002">
    <property type="protein sequence ID" value="KAF6027983.1"/>
    <property type="molecule type" value="Genomic_DNA"/>
</dbReference>
<organism evidence="11 12">
    <name type="scientific">Bugula neritina</name>
    <name type="common">Brown bryozoan</name>
    <name type="synonym">Sertularia neritina</name>
    <dbReference type="NCBI Taxonomy" id="10212"/>
    <lineage>
        <taxon>Eukaryota</taxon>
        <taxon>Metazoa</taxon>
        <taxon>Spiralia</taxon>
        <taxon>Lophotrochozoa</taxon>
        <taxon>Bryozoa</taxon>
        <taxon>Gymnolaemata</taxon>
        <taxon>Cheilostomatida</taxon>
        <taxon>Flustrina</taxon>
        <taxon>Buguloidea</taxon>
        <taxon>Bugulidae</taxon>
        <taxon>Bugula</taxon>
    </lineage>
</organism>
<evidence type="ECO:0000256" key="4">
    <source>
        <dbReference type="ARBA" id="ARBA00022692"/>
    </source>
</evidence>
<comment type="similarity">
    <text evidence="2">Belongs to the G-protein coupled receptor Fz/Smo family.</text>
</comment>
<dbReference type="GO" id="GO:0007389">
    <property type="term" value="P:pattern specification process"/>
    <property type="evidence" value="ECO:0007669"/>
    <property type="project" value="TreeGrafter"/>
</dbReference>
<evidence type="ECO:0000256" key="6">
    <source>
        <dbReference type="ARBA" id="ARBA00023136"/>
    </source>
</evidence>
<feature type="transmembrane region" description="Helical" evidence="9">
    <location>
        <begin position="211"/>
        <end position="235"/>
    </location>
</feature>
<comment type="caution">
    <text evidence="11">The sequence shown here is derived from an EMBL/GenBank/DDBJ whole genome shotgun (WGS) entry which is preliminary data.</text>
</comment>
<dbReference type="GO" id="GO:0005929">
    <property type="term" value="C:cilium"/>
    <property type="evidence" value="ECO:0007669"/>
    <property type="project" value="TreeGrafter"/>
</dbReference>
<dbReference type="Gene3D" id="1.20.1070.10">
    <property type="entry name" value="Rhodopsin 7-helix transmembrane proteins"/>
    <property type="match status" value="1"/>
</dbReference>
<keyword evidence="5 9" id="KW-1133">Transmembrane helix</keyword>
<evidence type="ECO:0000256" key="7">
    <source>
        <dbReference type="ARBA" id="ARBA00023170"/>
    </source>
</evidence>
<sequence length="602" mass="68027">MKQFSDQVSLHLIQVSMMSQLTFLIDWRNSKRYPSVIIFFINVCFFMGSVGWLAQFAGPEARDSIVCRRDGTVRLAEPLVGEGKETVTCTVVFFIVYYFMLAGVTWFVILAYSWHVSFKKLQKGSVDDKLQPKIAYFHIIAWTLPLICAIIAMSLQKWMVTHSVESVLSDMLITLVSGLFFLLQGVVLLYKVRQCSDGIRNNKAAAKLTTTILRLGIFSTLAFIFVTLTLIIHIYDFNHKDLWEKSFKTYTICKASAKFDLRQDDDSTCEFKYRPNLATIYLNIFSYFGAGIMMSSWTWTKASKETWLRFFRKLLSMPTNKPIKLKSKHKMIALAFQKNQQKKGRKLSLDFHTSHDDPLGMKLEMDSYNSQDMSSDWVQAMPNLVRRRGGVALPVAGTLRRYSDSDISSIIVSRRASIDSQLSGAEAIKRRRRRRGGRERRDHRDLSRVTAADIAAFNAKRSGSGRSRISIDKVKAHIHRRLSDASTTGISNASAHNISFECEDPAEQYAVSSSRRSSVNSSIAAGLTNTAQLEQLTLATYSMFTASALLPRQHSTEKASLHHSRPSSRKISGRSRQLQTPNTAYVNGALDDAEDELSDISL</sequence>
<evidence type="ECO:0000256" key="2">
    <source>
        <dbReference type="ARBA" id="ARBA00008077"/>
    </source>
</evidence>
<dbReference type="OrthoDB" id="10064659at2759"/>
<gene>
    <name evidence="11" type="ORF">EB796_013703</name>
</gene>
<dbReference type="PANTHER" id="PTHR11309">
    <property type="entry name" value="FRIZZLED"/>
    <property type="match status" value="1"/>
</dbReference>
<evidence type="ECO:0000313" key="11">
    <source>
        <dbReference type="EMBL" id="KAF6027983.1"/>
    </source>
</evidence>
<accession>A0A7J7JQ26</accession>
<dbReference type="Pfam" id="PF01534">
    <property type="entry name" value="Frizzled"/>
    <property type="match status" value="1"/>
</dbReference>
<evidence type="ECO:0000256" key="1">
    <source>
        <dbReference type="ARBA" id="ARBA00004141"/>
    </source>
</evidence>
<feature type="compositionally biased region" description="Acidic residues" evidence="8">
    <location>
        <begin position="591"/>
        <end position="602"/>
    </location>
</feature>
<dbReference type="GO" id="GO:0007224">
    <property type="term" value="P:smoothened signaling pathway"/>
    <property type="evidence" value="ECO:0007669"/>
    <property type="project" value="TreeGrafter"/>
</dbReference>
<feature type="transmembrane region" description="Helical" evidence="9">
    <location>
        <begin position="135"/>
        <end position="155"/>
    </location>
</feature>
<dbReference type="PANTHER" id="PTHR11309:SF35">
    <property type="entry name" value="PROTEIN SMOOTHENED"/>
    <property type="match status" value="1"/>
</dbReference>
<dbReference type="GO" id="GO:0071679">
    <property type="term" value="P:commissural neuron axon guidance"/>
    <property type="evidence" value="ECO:0007669"/>
    <property type="project" value="TreeGrafter"/>
</dbReference>
<dbReference type="GO" id="GO:0005886">
    <property type="term" value="C:plasma membrane"/>
    <property type="evidence" value="ECO:0007669"/>
    <property type="project" value="TreeGrafter"/>
</dbReference>
<feature type="region of interest" description="Disordered" evidence="8">
    <location>
        <begin position="554"/>
        <end position="602"/>
    </location>
</feature>
<dbReference type="InterPro" id="IPR015526">
    <property type="entry name" value="Frizzled/SFRP"/>
</dbReference>
<dbReference type="AlphaFoldDB" id="A0A7J7JQ26"/>
<dbReference type="GO" id="GO:0004888">
    <property type="term" value="F:transmembrane signaling receptor activity"/>
    <property type="evidence" value="ECO:0007669"/>
    <property type="project" value="InterPro"/>
</dbReference>
<dbReference type="InterPro" id="IPR017981">
    <property type="entry name" value="GPCR_2-like_7TM"/>
</dbReference>
<evidence type="ECO:0000259" key="10">
    <source>
        <dbReference type="PROSITE" id="PS50261"/>
    </source>
</evidence>
<keyword evidence="3" id="KW-0217">Developmental protein</keyword>
<dbReference type="PRINTS" id="PR00489">
    <property type="entry name" value="FRIZZLED"/>
</dbReference>
<evidence type="ECO:0000256" key="8">
    <source>
        <dbReference type="SAM" id="MobiDB-lite"/>
    </source>
</evidence>
<keyword evidence="12" id="KW-1185">Reference proteome</keyword>
<keyword evidence="4 9" id="KW-0812">Transmembrane</keyword>
<feature type="transmembrane region" description="Helical" evidence="9">
    <location>
        <begin position="91"/>
        <end position="114"/>
    </location>
</feature>
<dbReference type="GO" id="GO:0030425">
    <property type="term" value="C:dendrite"/>
    <property type="evidence" value="ECO:0007669"/>
    <property type="project" value="TreeGrafter"/>
</dbReference>
<feature type="transmembrane region" description="Helical" evidence="9">
    <location>
        <begin position="167"/>
        <end position="190"/>
    </location>
</feature>
<feature type="domain" description="G-protein coupled receptors family 2 profile 2" evidence="10">
    <location>
        <begin position="2"/>
        <end position="256"/>
    </location>
</feature>
<name>A0A7J7JQ26_BUGNE</name>
<comment type="subcellular location">
    <subcellularLocation>
        <location evidence="1">Membrane</location>
        <topology evidence="1">Multi-pass membrane protein</topology>
    </subcellularLocation>
</comment>
<evidence type="ECO:0000256" key="5">
    <source>
        <dbReference type="ARBA" id="ARBA00022989"/>
    </source>
</evidence>
<evidence type="ECO:0000313" key="12">
    <source>
        <dbReference type="Proteomes" id="UP000593567"/>
    </source>
</evidence>
<protein>
    <submittedName>
        <fullName evidence="11">Smo</fullName>
    </submittedName>
</protein>
<feature type="compositionally biased region" description="Polar residues" evidence="8">
    <location>
        <begin position="574"/>
        <end position="585"/>
    </location>
</feature>